<accession>A0ABQ4N7U5</accession>
<evidence type="ECO:0000256" key="3">
    <source>
        <dbReference type="ARBA" id="ARBA00023239"/>
    </source>
</evidence>
<dbReference type="PANTHER" id="PTHR48080">
    <property type="entry name" value="D-GALACTONATE DEHYDRATASE-RELATED"/>
    <property type="match status" value="1"/>
</dbReference>
<evidence type="ECO:0000259" key="4">
    <source>
        <dbReference type="SMART" id="SM00922"/>
    </source>
</evidence>
<dbReference type="Pfam" id="PF02746">
    <property type="entry name" value="MR_MLE_N"/>
    <property type="match status" value="1"/>
</dbReference>
<dbReference type="InterPro" id="IPR023592">
    <property type="entry name" value="Galactonate_deHydtase"/>
</dbReference>
<dbReference type="NCBIfam" id="NF010624">
    <property type="entry name" value="PRK14017.1"/>
    <property type="match status" value="1"/>
</dbReference>
<dbReference type="SFLD" id="SFLDS00001">
    <property type="entry name" value="Enolase"/>
    <property type="match status" value="1"/>
</dbReference>
<evidence type="ECO:0000313" key="6">
    <source>
        <dbReference type="Proteomes" id="UP000680304"/>
    </source>
</evidence>
<keyword evidence="6" id="KW-1185">Reference proteome</keyword>
<gene>
    <name evidence="5" type="primary">dgoA</name>
    <name evidence="5" type="ORF">PACILC2_27940</name>
</gene>
<dbReference type="RefSeq" id="WP_213529038.1">
    <property type="nucleotide sequence ID" value="NZ_BOVJ01000085.1"/>
</dbReference>
<proteinExistence type="predicted"/>
<dbReference type="SFLD" id="SFLDG00179">
    <property type="entry name" value="mandelate_racemase"/>
    <property type="match status" value="1"/>
</dbReference>
<dbReference type="InterPro" id="IPR018110">
    <property type="entry name" value="Mandel_Rmase/mucon_lact_enz_CS"/>
</dbReference>
<organism evidence="5 6">
    <name type="scientific">Paenibacillus cisolokensis</name>
    <dbReference type="NCBI Taxonomy" id="1658519"/>
    <lineage>
        <taxon>Bacteria</taxon>
        <taxon>Bacillati</taxon>
        <taxon>Bacillota</taxon>
        <taxon>Bacilli</taxon>
        <taxon>Bacillales</taxon>
        <taxon>Paenibacillaceae</taxon>
        <taxon>Paenibacillus</taxon>
    </lineage>
</organism>
<protein>
    <submittedName>
        <fullName evidence="5">Galactonate dehydratase</fullName>
    </submittedName>
</protein>
<keyword evidence="1" id="KW-0479">Metal-binding</keyword>
<dbReference type="Proteomes" id="UP000680304">
    <property type="component" value="Unassembled WGS sequence"/>
</dbReference>
<keyword evidence="3" id="KW-0456">Lyase</keyword>
<dbReference type="InterPro" id="IPR013342">
    <property type="entry name" value="Mandelate_racemase_C"/>
</dbReference>
<dbReference type="PROSITE" id="PS00908">
    <property type="entry name" value="MR_MLE_1"/>
    <property type="match status" value="1"/>
</dbReference>
<dbReference type="CDD" id="cd03325">
    <property type="entry name" value="D-galactonate_dehydratase"/>
    <property type="match status" value="1"/>
</dbReference>
<dbReference type="SMART" id="SM00922">
    <property type="entry name" value="MR_MLE"/>
    <property type="match status" value="1"/>
</dbReference>
<dbReference type="InterPro" id="IPR013341">
    <property type="entry name" value="Mandelate_racemase_N_dom"/>
</dbReference>
<dbReference type="SFLD" id="SFLDF00003">
    <property type="entry name" value="D-galactonate_dehydratase"/>
    <property type="match status" value="1"/>
</dbReference>
<dbReference type="Gene3D" id="3.30.390.10">
    <property type="entry name" value="Enolase-like, N-terminal domain"/>
    <property type="match status" value="1"/>
</dbReference>
<evidence type="ECO:0000256" key="2">
    <source>
        <dbReference type="ARBA" id="ARBA00022842"/>
    </source>
</evidence>
<evidence type="ECO:0000256" key="1">
    <source>
        <dbReference type="ARBA" id="ARBA00022723"/>
    </source>
</evidence>
<dbReference type="SUPFAM" id="SSF54826">
    <property type="entry name" value="Enolase N-terminal domain-like"/>
    <property type="match status" value="1"/>
</dbReference>
<dbReference type="Gene3D" id="3.20.20.120">
    <property type="entry name" value="Enolase-like C-terminal domain"/>
    <property type="match status" value="1"/>
</dbReference>
<dbReference type="PANTHER" id="PTHR48080:SF2">
    <property type="entry name" value="D-GALACTONATE DEHYDRATASE"/>
    <property type="match status" value="1"/>
</dbReference>
<dbReference type="InterPro" id="IPR029017">
    <property type="entry name" value="Enolase-like_N"/>
</dbReference>
<feature type="domain" description="Mandelate racemase/muconate lactonizing enzyme C-terminal" evidence="4">
    <location>
        <begin position="125"/>
        <end position="230"/>
    </location>
</feature>
<dbReference type="PROSITE" id="PS00909">
    <property type="entry name" value="MR_MLE_2"/>
    <property type="match status" value="1"/>
</dbReference>
<sequence>MKIRTIERFKVPPRWLFLKITTDDGIEGWGEPIVEGRADTVAAAVEELGDYLIGRDAGHIEDLWQVMYRGGFYRGGPVLTSAMSGIEQALWDIKGKALGVPVYELLGGPVRDRMRVYAWIGGDRPEDVGRAAAAQVAAGYTALKMNGTADMEWIDSNTKIDQAVQNIAAVREAVGYGIGIGVDFHGRVHKGMAKALVKELEPFKPMFVEEPVLPENNEALRELARMSAIPIATGERMYTRWGFKQLLQEGWADIIQPDLSHAGGILEVRKIAAMAEAYDVAVAPHCPLGPIALAASLQLDFCTPNAFIQEQSLGIHYNEGSDLLDYLADPGVFEYKDGYVERLTQPGLGIHVNEAKVREMAAVGHRWRNPVWRNADGSVAEW</sequence>
<dbReference type="InterPro" id="IPR029065">
    <property type="entry name" value="Enolase_C-like"/>
</dbReference>
<keyword evidence="2" id="KW-0460">Magnesium</keyword>
<comment type="caution">
    <text evidence="5">The sequence shown here is derived from an EMBL/GenBank/DDBJ whole genome shotgun (WGS) entry which is preliminary data.</text>
</comment>
<dbReference type="InterPro" id="IPR034593">
    <property type="entry name" value="DgoD-like"/>
</dbReference>
<name>A0ABQ4N7U5_9BACL</name>
<evidence type="ECO:0000313" key="5">
    <source>
        <dbReference type="EMBL" id="GIQ64226.1"/>
    </source>
</evidence>
<dbReference type="EMBL" id="BOVJ01000085">
    <property type="protein sequence ID" value="GIQ64226.1"/>
    <property type="molecule type" value="Genomic_DNA"/>
</dbReference>
<dbReference type="Pfam" id="PF13378">
    <property type="entry name" value="MR_MLE_C"/>
    <property type="match status" value="1"/>
</dbReference>
<dbReference type="InterPro" id="IPR036849">
    <property type="entry name" value="Enolase-like_C_sf"/>
</dbReference>
<dbReference type="SUPFAM" id="SSF51604">
    <property type="entry name" value="Enolase C-terminal domain-like"/>
    <property type="match status" value="1"/>
</dbReference>
<reference evidence="5 6" key="1">
    <citation type="submission" date="2021-04" db="EMBL/GenBank/DDBJ databases">
        <title>Draft genome sequence of Paenibacillus cisolokensis, LC2-13A.</title>
        <authorList>
            <person name="Uke A."/>
            <person name="Chhe C."/>
            <person name="Baramee S."/>
            <person name="Kosugi A."/>
        </authorList>
    </citation>
    <scope>NUCLEOTIDE SEQUENCE [LARGE SCALE GENOMIC DNA]</scope>
    <source>
        <strain evidence="5 6">LC2-13A</strain>
    </source>
</reference>